<name>A0ACC8ENG8_9PEZI</name>
<evidence type="ECO:0000313" key="2">
    <source>
        <dbReference type="Proteomes" id="UP000250078"/>
    </source>
</evidence>
<evidence type="ECO:0000313" key="1">
    <source>
        <dbReference type="EMBL" id="OCK87803.1"/>
    </source>
</evidence>
<dbReference type="EMBL" id="KV748254">
    <property type="protein sequence ID" value="OCK87803.1"/>
    <property type="molecule type" value="Genomic_DNA"/>
</dbReference>
<proteinExistence type="predicted"/>
<accession>A0ACC8ENG8</accession>
<gene>
    <name evidence="1" type="ORF">K441DRAFT_592485</name>
</gene>
<sequence>CGDPHGYLELVPSVGVSPKGEHFLPINPNWLDIQRVRRWPLHCDSEHSYGCFDLPSWKTLEDPPSMILVDVKSWRLVQGIQPQRYVALSYVWGRIGNDLETTKSNFQELQKPGALDSQPWSHRLPRTVYDALLFTRQMGEQYLWVDRLCIIQDDDKHKDKQLKSMASIYSRSYFTIVAVDAPDANHGLAGLPGTSLPRTYNMTKLDFSPVCSMIKAPVFESQFNIKEWHRRCWTFQERILSNRNIVFFEGRVFWECQQSVWTEELGDAPDGLVASRSSRRNLNDRYSFDFLKYPDLHLYSKLVSIYNGRLLTHQTDGLNAFSAILHALGRSFRGGFLHGMPELFFDFAMLWKPLYPQKRRNGPFPSWSWVSWEGNVALSLLKKSHRLIYDGQDFGAAIEITPEVTWYKTSIYLPSGWSRAKPAGSPLSSTTVPEDFCIFRHGNIPNVEFLHPVPVATEPFFQDSEPWSNHLRFKAERSVLYLGPVFKGYPQKDGWSNVWNGFVSSCLLFSVFDKQGQWCGVIHSNVADEGEMTPGQECDLIIISSGRAHRDRNDAVKVWLEEWKFVEEVRELDVYEFYNILWVENKGDVTYRKALGRIWKTAWNRQRVESVDIVLG</sequence>
<dbReference type="Proteomes" id="UP000250078">
    <property type="component" value="Unassembled WGS sequence"/>
</dbReference>
<protein>
    <submittedName>
        <fullName evidence="1">HET-domain-containing protein</fullName>
    </submittedName>
</protein>
<reference evidence="1 2" key="1">
    <citation type="journal article" date="2016" name="Nat. Commun.">
        <title>Ectomycorrhizal ecology is imprinted in the genome of the dominant symbiotic fungus Cenococcum geophilum.</title>
        <authorList>
            <consortium name="DOE Joint Genome Institute"/>
            <person name="Peter M."/>
            <person name="Kohler A."/>
            <person name="Ohm R.A."/>
            <person name="Kuo A."/>
            <person name="Krutzmann J."/>
            <person name="Morin E."/>
            <person name="Arend M."/>
            <person name="Barry K.W."/>
            <person name="Binder M."/>
            <person name="Choi C."/>
            <person name="Clum A."/>
            <person name="Copeland A."/>
            <person name="Grisel N."/>
            <person name="Haridas S."/>
            <person name="Kipfer T."/>
            <person name="LaButti K."/>
            <person name="Lindquist E."/>
            <person name="Lipzen A."/>
            <person name="Maire R."/>
            <person name="Meier B."/>
            <person name="Mihaltcheva S."/>
            <person name="Molinier V."/>
            <person name="Murat C."/>
            <person name="Poggeler S."/>
            <person name="Quandt C.A."/>
            <person name="Sperisen C."/>
            <person name="Tritt A."/>
            <person name="Tisserant E."/>
            <person name="Crous P.W."/>
            <person name="Henrissat B."/>
            <person name="Nehls U."/>
            <person name="Egli S."/>
            <person name="Spatafora J.W."/>
            <person name="Grigoriev I.V."/>
            <person name="Martin F.M."/>
        </authorList>
    </citation>
    <scope>NUCLEOTIDE SEQUENCE [LARGE SCALE GENOMIC DNA]</scope>
    <source>
        <strain evidence="1 2">1.58</strain>
    </source>
</reference>
<keyword evidence="2" id="KW-1185">Reference proteome</keyword>
<feature type="non-terminal residue" evidence="1">
    <location>
        <position position="1"/>
    </location>
</feature>
<organism evidence="1 2">
    <name type="scientific">Cenococcum geophilum 1.58</name>
    <dbReference type="NCBI Taxonomy" id="794803"/>
    <lineage>
        <taxon>Eukaryota</taxon>
        <taxon>Fungi</taxon>
        <taxon>Dikarya</taxon>
        <taxon>Ascomycota</taxon>
        <taxon>Pezizomycotina</taxon>
        <taxon>Dothideomycetes</taxon>
        <taxon>Pleosporomycetidae</taxon>
        <taxon>Gloniales</taxon>
        <taxon>Gloniaceae</taxon>
        <taxon>Cenococcum</taxon>
    </lineage>
</organism>